<dbReference type="InterPro" id="IPR000073">
    <property type="entry name" value="AB_hydrolase_1"/>
</dbReference>
<feature type="domain" description="AB hydrolase-1" evidence="4">
    <location>
        <begin position="43"/>
        <end position="369"/>
    </location>
</feature>
<proteinExistence type="inferred from homology"/>
<dbReference type="NCBIfam" id="TIGR01392">
    <property type="entry name" value="homoserO_Ac_trn"/>
    <property type="match status" value="1"/>
</dbReference>
<feature type="active site" evidence="3">
    <location>
        <position position="364"/>
    </location>
</feature>
<dbReference type="Gene3D" id="3.40.50.1820">
    <property type="entry name" value="alpha/beta hydrolase"/>
    <property type="match status" value="1"/>
</dbReference>
<dbReference type="HAMAP" id="MF_00296">
    <property type="entry name" value="MetX_acyltransf"/>
    <property type="match status" value="1"/>
</dbReference>
<keyword evidence="6" id="KW-1185">Reference proteome</keyword>
<keyword evidence="2" id="KW-0808">Transferase</keyword>
<reference evidence="5" key="1">
    <citation type="submission" date="2023-03" db="EMBL/GenBank/DDBJ databases">
        <title>Massive genome expansion in bonnet fungi (Mycena s.s.) driven by repeated elements and novel gene families across ecological guilds.</title>
        <authorList>
            <consortium name="Lawrence Berkeley National Laboratory"/>
            <person name="Harder C.B."/>
            <person name="Miyauchi S."/>
            <person name="Viragh M."/>
            <person name="Kuo A."/>
            <person name="Thoen E."/>
            <person name="Andreopoulos B."/>
            <person name="Lu D."/>
            <person name="Skrede I."/>
            <person name="Drula E."/>
            <person name="Henrissat B."/>
            <person name="Morin E."/>
            <person name="Kohler A."/>
            <person name="Barry K."/>
            <person name="LaButti K."/>
            <person name="Morin E."/>
            <person name="Salamov A."/>
            <person name="Lipzen A."/>
            <person name="Mereny Z."/>
            <person name="Hegedus B."/>
            <person name="Baldrian P."/>
            <person name="Stursova M."/>
            <person name="Weitz H."/>
            <person name="Taylor A."/>
            <person name="Grigoriev I.V."/>
            <person name="Nagy L.G."/>
            <person name="Martin F."/>
            <person name="Kauserud H."/>
        </authorList>
    </citation>
    <scope>NUCLEOTIDE SEQUENCE</scope>
    <source>
        <strain evidence="5">9144</strain>
    </source>
</reference>
<evidence type="ECO:0000313" key="5">
    <source>
        <dbReference type="EMBL" id="KAJ7216358.1"/>
    </source>
</evidence>
<dbReference type="GO" id="GO:0009086">
    <property type="term" value="P:methionine biosynthetic process"/>
    <property type="evidence" value="ECO:0007669"/>
    <property type="project" value="TreeGrafter"/>
</dbReference>
<dbReference type="GO" id="GO:0009092">
    <property type="term" value="P:homoserine metabolic process"/>
    <property type="evidence" value="ECO:0007669"/>
    <property type="project" value="TreeGrafter"/>
</dbReference>
<organism evidence="5 6">
    <name type="scientific">Mycena pura</name>
    <dbReference type="NCBI Taxonomy" id="153505"/>
    <lineage>
        <taxon>Eukaryota</taxon>
        <taxon>Fungi</taxon>
        <taxon>Dikarya</taxon>
        <taxon>Basidiomycota</taxon>
        <taxon>Agaricomycotina</taxon>
        <taxon>Agaricomycetes</taxon>
        <taxon>Agaricomycetidae</taxon>
        <taxon>Agaricales</taxon>
        <taxon>Marasmiineae</taxon>
        <taxon>Mycenaceae</taxon>
        <taxon>Mycena</taxon>
    </lineage>
</organism>
<comment type="similarity">
    <text evidence="1">Belongs to the AB hydrolase superfamily. MetX family.</text>
</comment>
<gene>
    <name evidence="5" type="ORF">GGX14DRAFT_696243</name>
</gene>
<dbReference type="InterPro" id="IPR029058">
    <property type="entry name" value="AB_hydrolase_fold"/>
</dbReference>
<evidence type="ECO:0000256" key="3">
    <source>
        <dbReference type="PIRSR" id="PIRSR000443-1"/>
    </source>
</evidence>
<feature type="active site" description="Nucleophile" evidence="3">
    <location>
        <position position="139"/>
    </location>
</feature>
<dbReference type="NCBIfam" id="NF001209">
    <property type="entry name" value="PRK00175.1"/>
    <property type="match status" value="1"/>
</dbReference>
<comment type="caution">
    <text evidence="5">The sequence shown here is derived from an EMBL/GenBank/DDBJ whole genome shotgun (WGS) entry which is preliminary data.</text>
</comment>
<dbReference type="Pfam" id="PF00561">
    <property type="entry name" value="Abhydrolase_1"/>
    <property type="match status" value="1"/>
</dbReference>
<dbReference type="SUPFAM" id="SSF53474">
    <property type="entry name" value="alpha/beta-Hydrolases"/>
    <property type="match status" value="1"/>
</dbReference>
<dbReference type="PIRSF" id="PIRSF000443">
    <property type="entry name" value="Homoser_Ac_trans"/>
    <property type="match status" value="1"/>
</dbReference>
<dbReference type="AlphaFoldDB" id="A0AAD6VUD3"/>
<dbReference type="Proteomes" id="UP001219525">
    <property type="component" value="Unassembled WGS sequence"/>
</dbReference>
<protein>
    <submittedName>
        <fullName evidence="5">Homoserine O-acetyltransferase</fullName>
    </submittedName>
</protein>
<dbReference type="GO" id="GO:0004414">
    <property type="term" value="F:homoserine O-acetyltransferase activity"/>
    <property type="evidence" value="ECO:0007669"/>
    <property type="project" value="TreeGrafter"/>
</dbReference>
<dbReference type="PANTHER" id="PTHR32268:SF11">
    <property type="entry name" value="HOMOSERINE O-ACETYLTRANSFERASE"/>
    <property type="match status" value="1"/>
</dbReference>
<evidence type="ECO:0000259" key="4">
    <source>
        <dbReference type="Pfam" id="PF00561"/>
    </source>
</evidence>
<sequence>MALVPKNTSTLTLPEFNLECGVSLRQVDVVYKTWGTFNRARNNVMVICHPFTGSVDVDDWWNPLFGCGKALDPTRFLIFCANVLGSPFGTASPMSTDPVTGRPYGPEFPPTTLRDDVRLHKLILDHLGATSVAAVIGGSMGGMTALEWPLCFPEYVRRVVPMATCAKQSAWCIAWGEAQRQTIASDAAFDGGYYAPQYPPMNGLAAARMAGLLTYRSRDSYEARFGRNVMAQALPLCNAQKGSENGCASTGIASAHGHPGDEWHPTYSAQSYLRYKGRAFADKFDANCYVHITHKMDTHDLARGRVSEAVDDAAALEHVLGTLPPRALVISIDSDGLCPPHEQKTLADGMPDAQLVVIDSLAGHDGFLVEGERINAIVLEYLRHELEELYVDVRDA</sequence>
<accession>A0AAD6VUD3</accession>
<evidence type="ECO:0000313" key="6">
    <source>
        <dbReference type="Proteomes" id="UP001219525"/>
    </source>
</evidence>
<feature type="active site" evidence="3">
    <location>
        <position position="335"/>
    </location>
</feature>
<dbReference type="PANTHER" id="PTHR32268">
    <property type="entry name" value="HOMOSERINE O-ACETYLTRANSFERASE"/>
    <property type="match status" value="1"/>
</dbReference>
<evidence type="ECO:0000256" key="2">
    <source>
        <dbReference type="ARBA" id="ARBA00022679"/>
    </source>
</evidence>
<dbReference type="InterPro" id="IPR008220">
    <property type="entry name" value="HAT_MetX-like"/>
</dbReference>
<dbReference type="EMBL" id="JARJCW010000015">
    <property type="protein sequence ID" value="KAJ7216358.1"/>
    <property type="molecule type" value="Genomic_DNA"/>
</dbReference>
<evidence type="ECO:0000256" key="1">
    <source>
        <dbReference type="ARBA" id="ARBA00006886"/>
    </source>
</evidence>
<feature type="non-terminal residue" evidence="5">
    <location>
        <position position="1"/>
    </location>
</feature>
<name>A0AAD6VUD3_9AGAR</name>